<protein>
    <submittedName>
        <fullName evidence="1">DUF484 family protein</fullName>
    </submittedName>
</protein>
<proteinExistence type="predicted"/>
<dbReference type="Pfam" id="PF04340">
    <property type="entry name" value="DUF484"/>
    <property type="match status" value="1"/>
</dbReference>
<gene>
    <name evidence="1" type="ORF">H9L12_06760</name>
</gene>
<dbReference type="KEGG" id="srhi:H9L12_06760"/>
<reference evidence="1 2" key="1">
    <citation type="submission" date="2020-08" db="EMBL/GenBank/DDBJ databases">
        <title>Genome sequence of Sphingomonas rhizophila KACC 19189T.</title>
        <authorList>
            <person name="Hyun D.-W."/>
            <person name="Bae J.-W."/>
        </authorList>
    </citation>
    <scope>NUCLEOTIDE SEQUENCE [LARGE SCALE GENOMIC DNA]</scope>
    <source>
        <strain evidence="1 2">KACC 19189</strain>
    </source>
</reference>
<dbReference type="EMBL" id="CP060717">
    <property type="protein sequence ID" value="QNN64097.1"/>
    <property type="molecule type" value="Genomic_DNA"/>
</dbReference>
<keyword evidence="2" id="KW-1185">Reference proteome</keyword>
<dbReference type="RefSeq" id="WP_187541097.1">
    <property type="nucleotide sequence ID" value="NZ_CP060717.1"/>
</dbReference>
<accession>A0A7G9S8C2</accession>
<dbReference type="AlphaFoldDB" id="A0A7G9S8C2"/>
<evidence type="ECO:0000313" key="2">
    <source>
        <dbReference type="Proteomes" id="UP000515955"/>
    </source>
</evidence>
<evidence type="ECO:0000313" key="1">
    <source>
        <dbReference type="EMBL" id="QNN64097.1"/>
    </source>
</evidence>
<name>A0A7G9S8C2_9SPHN</name>
<sequence length="189" mass="19553">MGRVIQFEPSAVATLRERLGAAESANEDLIAFARGHSGAVSSIHGAVLAAIEADGFEALASTVTHDWPAVLGIDVVSLALVVGGQGFLVHSNGVDEVAPQLIDRALAALGEVELRAVERGHALFGGQASRIGAEALIRIECGPGLPYGLLALGQHDAGEIEGGHGANLLRFLGQSLAAMITRWLKQPID</sequence>
<dbReference type="InterPro" id="IPR029016">
    <property type="entry name" value="GAF-like_dom_sf"/>
</dbReference>
<dbReference type="InterPro" id="IPR007435">
    <property type="entry name" value="DUF484"/>
</dbReference>
<dbReference type="Proteomes" id="UP000515955">
    <property type="component" value="Chromosome"/>
</dbReference>
<dbReference type="Gene3D" id="3.30.450.40">
    <property type="match status" value="1"/>
</dbReference>
<organism evidence="1 2">
    <name type="scientific">Sphingomonas rhizophila</name>
    <dbReference type="NCBI Taxonomy" id="2071607"/>
    <lineage>
        <taxon>Bacteria</taxon>
        <taxon>Pseudomonadati</taxon>
        <taxon>Pseudomonadota</taxon>
        <taxon>Alphaproteobacteria</taxon>
        <taxon>Sphingomonadales</taxon>
        <taxon>Sphingomonadaceae</taxon>
        <taxon>Sphingomonas</taxon>
    </lineage>
</organism>